<evidence type="ECO:0000256" key="3">
    <source>
        <dbReference type="ARBA" id="ARBA00022729"/>
    </source>
</evidence>
<keyword evidence="3" id="KW-0732">Signal</keyword>
<dbReference type="Gene3D" id="3.40.190.10">
    <property type="entry name" value="Periplasmic binding protein-like II"/>
    <property type="match status" value="2"/>
</dbReference>
<dbReference type="GO" id="GO:0046872">
    <property type="term" value="F:metal ion binding"/>
    <property type="evidence" value="ECO:0007669"/>
    <property type="project" value="UniProtKB-KW"/>
</dbReference>
<evidence type="ECO:0000256" key="1">
    <source>
        <dbReference type="ARBA" id="ARBA00009175"/>
    </source>
</evidence>
<dbReference type="GO" id="GO:0015689">
    <property type="term" value="P:molybdate ion transport"/>
    <property type="evidence" value="ECO:0007669"/>
    <property type="project" value="InterPro"/>
</dbReference>
<dbReference type="Proteomes" id="UP000187266">
    <property type="component" value="Chromosome"/>
</dbReference>
<keyword evidence="2" id="KW-0479">Metal-binding</keyword>
<accession>A0A1U7DF88</accession>
<proteinExistence type="inferred from homology"/>
<name>A0A1U7DF88_9RHOB</name>
<gene>
    <name evidence="4" type="ORF">BV394_01855</name>
</gene>
<reference evidence="4 5" key="1">
    <citation type="submission" date="2017-01" db="EMBL/GenBank/DDBJ databases">
        <title>Genomic analysis of Xuhuaishuia manganoxidans DY6-4.</title>
        <authorList>
            <person name="Wang X."/>
        </authorList>
    </citation>
    <scope>NUCLEOTIDE SEQUENCE [LARGE SCALE GENOMIC DNA]</scope>
    <source>
        <strain evidence="4 5">DY6-4</strain>
    </source>
</reference>
<dbReference type="STRING" id="1267768.BV394_01855"/>
<evidence type="ECO:0000256" key="2">
    <source>
        <dbReference type="ARBA" id="ARBA00022723"/>
    </source>
</evidence>
<protein>
    <submittedName>
        <fullName evidence="4">Molybdate ABC transporter substrate-binding protein</fullName>
    </submittedName>
</protein>
<dbReference type="RefSeq" id="WP_076978651.1">
    <property type="nucleotide sequence ID" value="NZ_CP019124.1"/>
</dbReference>
<dbReference type="GO" id="GO:0030973">
    <property type="term" value="F:molybdate ion binding"/>
    <property type="evidence" value="ECO:0007669"/>
    <property type="project" value="InterPro"/>
</dbReference>
<accession>A0A2M9DGL6</accession>
<dbReference type="Pfam" id="PF13531">
    <property type="entry name" value="SBP_bac_11"/>
    <property type="match status" value="1"/>
</dbReference>
<dbReference type="CDD" id="cd13539">
    <property type="entry name" value="PBP2_AvModA"/>
    <property type="match status" value="1"/>
</dbReference>
<dbReference type="InterPro" id="IPR050682">
    <property type="entry name" value="ModA/WtpA"/>
</dbReference>
<dbReference type="InterPro" id="IPR005950">
    <property type="entry name" value="ModA"/>
</dbReference>
<dbReference type="NCBIfam" id="TIGR01256">
    <property type="entry name" value="modA"/>
    <property type="match status" value="1"/>
</dbReference>
<comment type="similarity">
    <text evidence="1">Belongs to the bacterial solute-binding protein ModA family.</text>
</comment>
<organism evidence="4 5">
    <name type="scientific">Brevirhabdus pacifica</name>
    <dbReference type="NCBI Taxonomy" id="1267768"/>
    <lineage>
        <taxon>Bacteria</taxon>
        <taxon>Pseudomonadati</taxon>
        <taxon>Pseudomonadota</taxon>
        <taxon>Alphaproteobacteria</taxon>
        <taxon>Rhodobacterales</taxon>
        <taxon>Paracoccaceae</taxon>
        <taxon>Brevirhabdus</taxon>
    </lineage>
</organism>
<dbReference type="AlphaFoldDB" id="A0A1U7DF88"/>
<evidence type="ECO:0000313" key="4">
    <source>
        <dbReference type="EMBL" id="APX88626.1"/>
    </source>
</evidence>
<dbReference type="EMBL" id="CP019124">
    <property type="protein sequence ID" value="APX88626.1"/>
    <property type="molecule type" value="Genomic_DNA"/>
</dbReference>
<dbReference type="PANTHER" id="PTHR30632:SF14">
    <property type="entry name" value="TUNGSTATE_MOLYBDATE_CHROMATE-BINDING PROTEIN MODA"/>
    <property type="match status" value="1"/>
</dbReference>
<dbReference type="InterPro" id="IPR044084">
    <property type="entry name" value="AvModA-like_subst-bd"/>
</dbReference>
<keyword evidence="5" id="KW-1185">Reference proteome</keyword>
<dbReference type="PIRSF" id="PIRSF004846">
    <property type="entry name" value="ModA"/>
    <property type="match status" value="1"/>
</dbReference>
<dbReference type="SUPFAM" id="SSF53850">
    <property type="entry name" value="Periplasmic binding protein-like II"/>
    <property type="match status" value="1"/>
</dbReference>
<sequence>MRALLAITLMLGLSGLAPLPAGAGQVSVAAASNVVEPLEALAPIFAARTGHRVSIINGSTGKLYAQILRGAPFDVFLAADQERPALLEKAGLTVGPARTYALGRLALWSSRPTKAAKEAEGTGTTPPDDAAVGQMLKARLSGDFGRLAIADPVLAPYGLAAMQALKALGMDEALSDRLVLGENIGQTFAFVATGNAGLGLVALSQLRSPRQDLNDQWLVVPDSLHDPIRQDAVLLAGERDPAAAEFFEFLFSDEARAVLSDFGYGTDGE</sequence>
<evidence type="ECO:0000313" key="5">
    <source>
        <dbReference type="Proteomes" id="UP000187266"/>
    </source>
</evidence>
<dbReference type="PANTHER" id="PTHR30632">
    <property type="entry name" value="MOLYBDATE-BINDING PERIPLASMIC PROTEIN"/>
    <property type="match status" value="1"/>
</dbReference>